<dbReference type="Proteomes" id="UP001203423">
    <property type="component" value="Unassembled WGS sequence"/>
</dbReference>
<dbReference type="InterPro" id="IPR005532">
    <property type="entry name" value="SUMF_dom"/>
</dbReference>
<dbReference type="Pfam" id="PF03781">
    <property type="entry name" value="FGE-sulfatase"/>
    <property type="match status" value="2"/>
</dbReference>
<name>A0ABT0LIG3_9GAMM</name>
<reference evidence="2 3" key="1">
    <citation type="submission" date="2022-01" db="EMBL/GenBank/DDBJ databases">
        <title>Whole genome-based taxonomy of the Shewanellaceae.</title>
        <authorList>
            <person name="Martin-Rodriguez A.J."/>
        </authorList>
    </citation>
    <scope>NUCLEOTIDE SEQUENCE [LARGE SCALE GENOMIC DNA]</scope>
    <source>
        <strain evidence="2 3">DSM 17177</strain>
    </source>
</reference>
<protein>
    <submittedName>
        <fullName evidence="2">Ergothioneine biosynthesis protein EgtB</fullName>
    </submittedName>
</protein>
<keyword evidence="3" id="KW-1185">Reference proteome</keyword>
<dbReference type="PANTHER" id="PTHR23150">
    <property type="entry name" value="SULFATASE MODIFYING FACTOR 1, 2"/>
    <property type="match status" value="1"/>
</dbReference>
<dbReference type="SUPFAM" id="SSF56436">
    <property type="entry name" value="C-type lectin-like"/>
    <property type="match status" value="1"/>
</dbReference>
<dbReference type="InterPro" id="IPR017806">
    <property type="entry name" value="EgtB"/>
</dbReference>
<feature type="domain" description="Sulfatase-modifying factor enzyme-like" evidence="1">
    <location>
        <begin position="320"/>
        <end position="414"/>
    </location>
</feature>
<proteinExistence type="predicted"/>
<evidence type="ECO:0000313" key="3">
    <source>
        <dbReference type="Proteomes" id="UP001203423"/>
    </source>
</evidence>
<dbReference type="InterPro" id="IPR016187">
    <property type="entry name" value="CTDL_fold"/>
</dbReference>
<feature type="domain" description="Sulfatase-modifying factor enzyme-like" evidence="1">
    <location>
        <begin position="177"/>
        <end position="319"/>
    </location>
</feature>
<dbReference type="RefSeq" id="WP_248942654.1">
    <property type="nucleotide sequence ID" value="NZ_JAKIKS010000140.1"/>
</dbReference>
<comment type="caution">
    <text evidence="2">The sequence shown here is derived from an EMBL/GenBank/DDBJ whole genome shotgun (WGS) entry which is preliminary data.</text>
</comment>
<sequence length="414" mass="47999">MMNIHAIKSLFLDTRQHSILACEALTIEDANLQAATFTSPPKWHLAHTTWFFETFILKTFAPRYKPFHAAYEVLFNSYYQGVGEQYPRAHRGLLSRPHFDEVLTYREVINQVMVNLIEQITHPEHAIIIERCLLGIQHEKQHQELLLTDIKYSLSRNPLLPAVFEHSLCENNTPSPQHWIPFDAGLIEIGVNTGELGFAFDNESPKHHVYLTDFSLSNRLVTNGEFQAFIDDGGYQRPELWLADGWSAVQQNRWEQPLYWQIHEGRPMHYTLFGLQERHDDQPLNHISGFEADAYANWAGARLPTEAEWEHAAKQQVKRQDINISSIDVHPPHNARLLNLYGHCWQWTSSAYRPYPGFKTAKGTIGEYNGKFMCNQWVLKGGSTASPDNHLRASYRNFFYPEQRWQFSGIRLAK</sequence>
<dbReference type="EMBL" id="JAKIKS010000140">
    <property type="protein sequence ID" value="MCL1127260.1"/>
    <property type="molecule type" value="Genomic_DNA"/>
</dbReference>
<evidence type="ECO:0000259" key="1">
    <source>
        <dbReference type="Pfam" id="PF03781"/>
    </source>
</evidence>
<organism evidence="2 3">
    <name type="scientific">Shewanella surugensis</name>
    <dbReference type="NCBI Taxonomy" id="212020"/>
    <lineage>
        <taxon>Bacteria</taxon>
        <taxon>Pseudomonadati</taxon>
        <taxon>Pseudomonadota</taxon>
        <taxon>Gammaproteobacteria</taxon>
        <taxon>Alteromonadales</taxon>
        <taxon>Shewanellaceae</taxon>
        <taxon>Shewanella</taxon>
    </lineage>
</organism>
<dbReference type="InterPro" id="IPR042095">
    <property type="entry name" value="SUMF_sf"/>
</dbReference>
<gene>
    <name evidence="2" type="primary">egtB</name>
    <name evidence="2" type="ORF">L2764_22965</name>
</gene>
<evidence type="ECO:0000313" key="2">
    <source>
        <dbReference type="EMBL" id="MCL1127260.1"/>
    </source>
</evidence>
<dbReference type="InterPro" id="IPR051043">
    <property type="entry name" value="Sulfatase_Mod_Factor_Kinase"/>
</dbReference>
<dbReference type="Gene3D" id="3.90.1580.10">
    <property type="entry name" value="paralog of FGE (formylglycine-generating enzyme)"/>
    <property type="match status" value="2"/>
</dbReference>
<dbReference type="PANTHER" id="PTHR23150:SF36">
    <property type="entry name" value="HERCYNINE OXYGENASE"/>
    <property type="match status" value="1"/>
</dbReference>
<accession>A0ABT0LIG3</accession>
<dbReference type="NCBIfam" id="TIGR03440">
    <property type="entry name" value="egtB_TIGR03440"/>
    <property type="match status" value="1"/>
</dbReference>